<dbReference type="PANTHER" id="PTHR46481">
    <property type="entry name" value="ZINC FINGER BED DOMAIN-CONTAINING PROTEIN 4"/>
    <property type="match status" value="1"/>
</dbReference>
<comment type="caution">
    <text evidence="8">The sequence shown here is derived from an EMBL/GenBank/DDBJ whole genome shotgun (WGS) entry which is preliminary data.</text>
</comment>
<gene>
    <name evidence="8" type="ORF">CHRIB12_LOCUS5933</name>
</gene>
<comment type="subcellular location">
    <subcellularLocation>
        <location evidence="1">Nucleus</location>
    </subcellularLocation>
</comment>
<feature type="domain" description="HAT C-terminal dimerisation" evidence="7">
    <location>
        <begin position="503"/>
        <end position="564"/>
    </location>
</feature>
<protein>
    <recommendedName>
        <fullName evidence="10">Zinc finger bed domain-containing protein 1-like</fullName>
    </recommendedName>
</protein>
<name>A0A915YYC1_9GLOM</name>
<evidence type="ECO:0000313" key="8">
    <source>
        <dbReference type="EMBL" id="CAB5354634.1"/>
    </source>
</evidence>
<evidence type="ECO:0008006" key="10">
    <source>
        <dbReference type="Google" id="ProtNLM"/>
    </source>
</evidence>
<evidence type="ECO:0000256" key="5">
    <source>
        <dbReference type="ARBA" id="ARBA00023242"/>
    </source>
</evidence>
<evidence type="ECO:0000256" key="1">
    <source>
        <dbReference type="ARBA" id="ARBA00004123"/>
    </source>
</evidence>
<evidence type="ECO:0000256" key="4">
    <source>
        <dbReference type="ARBA" id="ARBA00022833"/>
    </source>
</evidence>
<dbReference type="InterPro" id="IPR052035">
    <property type="entry name" value="ZnF_BED_domain_contain"/>
</dbReference>
<dbReference type="GO" id="GO:0046983">
    <property type="term" value="F:protein dimerization activity"/>
    <property type="evidence" value="ECO:0007669"/>
    <property type="project" value="InterPro"/>
</dbReference>
<accession>A0A915YYC1</accession>
<dbReference type="InterPro" id="IPR007021">
    <property type="entry name" value="DUF659"/>
</dbReference>
<dbReference type="GO" id="GO:0005634">
    <property type="term" value="C:nucleus"/>
    <property type="evidence" value="ECO:0007669"/>
    <property type="project" value="UniProtKB-SubCell"/>
</dbReference>
<keyword evidence="5" id="KW-0539">Nucleus</keyword>
<sequence length="686" mass="79282">MSDNGDEVDKGHYAATCSACGQTFRPGKTAIMEKHIINCSKVDHSIREAVMYMVETREIPSFNPTNPKRKITQVENDQTTLNNFYENSELSKERKEAIDTVLIKAFVCCGLPWHLIEHPFIIELLKQLRPNYIPPDRKTIVDTLLTQEILRVSVKCYKLLDAEDNLTLGKLFIVNIFLIKKIGDFSGESHTAEFLVQQIQLVLDDIGVQKFAGIVTDAGSNVHSARNLISEKFPHIINVRCIAHALNLIMKDLIKHEFAKRIIQWCTVIVTYFKKSHRPKELLNLKILEKKIGGGGLKTYLDTRWTTVYEMLESISRLEICLKEVINENPNVITSEAVKTIINRKRGFFNDVSDLANIMKPIKEAILTLESNKATLADCYFSLAYLGQSINKIPEDDHMIFRQHAIKIFNERFILYDFDEYLLAYYIHPGYKGIGVKDVHYRRIQSAAAHIWQQMLKIPDIAAHLREYKHSKKQSAETLLSQIGEFHLQANPYKLPYDSQTNTPLSWWRMCKPTPPYIQLLAKKLFSIAPHAANCERVWSICGWMTGKRRTRLSVENLEAMSKIHSYYITNSKSELTNYGKDRTTDEICATLNNARRHIEEYEIEEYDEKQMEEMIMARSSDDDDEQIPLQELEISKVLDLELMFGNKLAMNKQLEIDDELNKFIQELDKEEDFDPDSLVQNFVNN</sequence>
<evidence type="ECO:0000256" key="2">
    <source>
        <dbReference type="ARBA" id="ARBA00022723"/>
    </source>
</evidence>
<keyword evidence="4" id="KW-0862">Zinc</keyword>
<dbReference type="AlphaFoldDB" id="A0A915YYC1"/>
<evidence type="ECO:0000259" key="7">
    <source>
        <dbReference type="Pfam" id="PF05699"/>
    </source>
</evidence>
<dbReference type="GO" id="GO:0008270">
    <property type="term" value="F:zinc ion binding"/>
    <property type="evidence" value="ECO:0007669"/>
    <property type="project" value="UniProtKB-KW"/>
</dbReference>
<dbReference type="VEuPathDB" id="FungiDB:RhiirFUN_007272"/>
<dbReference type="InterPro" id="IPR008906">
    <property type="entry name" value="HATC_C_dom"/>
</dbReference>
<feature type="domain" description="DUF659" evidence="6">
    <location>
        <begin position="184"/>
        <end position="264"/>
    </location>
</feature>
<keyword evidence="3" id="KW-0863">Zinc-finger</keyword>
<dbReference type="VEuPathDB" id="FungiDB:RhiirFUN_017102"/>
<dbReference type="PANTHER" id="PTHR46481:SF10">
    <property type="entry name" value="ZINC FINGER BED DOMAIN-CONTAINING PROTEIN 39"/>
    <property type="match status" value="1"/>
</dbReference>
<dbReference type="Pfam" id="PF05699">
    <property type="entry name" value="Dimer_Tnp_hAT"/>
    <property type="match status" value="1"/>
</dbReference>
<proteinExistence type="predicted"/>
<evidence type="ECO:0000256" key="3">
    <source>
        <dbReference type="ARBA" id="ARBA00022771"/>
    </source>
</evidence>
<evidence type="ECO:0000259" key="6">
    <source>
        <dbReference type="Pfam" id="PF04937"/>
    </source>
</evidence>
<evidence type="ECO:0000313" key="9">
    <source>
        <dbReference type="Proteomes" id="UP000684084"/>
    </source>
</evidence>
<reference evidence="8" key="1">
    <citation type="submission" date="2020-05" db="EMBL/GenBank/DDBJ databases">
        <authorList>
            <person name="Rincon C."/>
            <person name="Sanders R I."/>
            <person name="Robbins C."/>
            <person name="Chaturvedi A."/>
        </authorList>
    </citation>
    <scope>NUCLEOTIDE SEQUENCE</scope>
    <source>
        <strain evidence="8">CHB12</strain>
    </source>
</reference>
<dbReference type="Proteomes" id="UP000684084">
    <property type="component" value="Unassembled WGS sequence"/>
</dbReference>
<dbReference type="Pfam" id="PF04937">
    <property type="entry name" value="DUF659"/>
    <property type="match status" value="1"/>
</dbReference>
<dbReference type="OrthoDB" id="2434864at2759"/>
<organism evidence="8 9">
    <name type="scientific">Rhizophagus irregularis</name>
    <dbReference type="NCBI Taxonomy" id="588596"/>
    <lineage>
        <taxon>Eukaryota</taxon>
        <taxon>Fungi</taxon>
        <taxon>Fungi incertae sedis</taxon>
        <taxon>Mucoromycota</taxon>
        <taxon>Glomeromycotina</taxon>
        <taxon>Glomeromycetes</taxon>
        <taxon>Glomerales</taxon>
        <taxon>Glomeraceae</taxon>
        <taxon>Rhizophagus</taxon>
    </lineage>
</organism>
<keyword evidence="2" id="KW-0479">Metal-binding</keyword>
<dbReference type="EMBL" id="CAGKOT010000009">
    <property type="protein sequence ID" value="CAB5354634.1"/>
    <property type="molecule type" value="Genomic_DNA"/>
</dbReference>